<proteinExistence type="predicted"/>
<protein>
    <submittedName>
        <fullName evidence="2">Uncharacterized protein</fullName>
    </submittedName>
</protein>
<feature type="signal peptide" evidence="1">
    <location>
        <begin position="1"/>
        <end position="31"/>
    </location>
</feature>
<organism evidence="2 3">
    <name type="scientific">Portunus trituberculatus</name>
    <name type="common">Swimming crab</name>
    <name type="synonym">Neptunus trituberculatus</name>
    <dbReference type="NCBI Taxonomy" id="210409"/>
    <lineage>
        <taxon>Eukaryota</taxon>
        <taxon>Metazoa</taxon>
        <taxon>Ecdysozoa</taxon>
        <taxon>Arthropoda</taxon>
        <taxon>Crustacea</taxon>
        <taxon>Multicrustacea</taxon>
        <taxon>Malacostraca</taxon>
        <taxon>Eumalacostraca</taxon>
        <taxon>Eucarida</taxon>
        <taxon>Decapoda</taxon>
        <taxon>Pleocyemata</taxon>
        <taxon>Brachyura</taxon>
        <taxon>Eubrachyura</taxon>
        <taxon>Portunoidea</taxon>
        <taxon>Portunidae</taxon>
        <taxon>Portuninae</taxon>
        <taxon>Portunus</taxon>
    </lineage>
</organism>
<evidence type="ECO:0000256" key="1">
    <source>
        <dbReference type="SAM" id="SignalP"/>
    </source>
</evidence>
<accession>A0A5B7E6L7</accession>
<feature type="chain" id="PRO_5022671667" evidence="1">
    <location>
        <begin position="32"/>
        <end position="85"/>
    </location>
</feature>
<gene>
    <name evidence="2" type="ORF">E2C01_022275</name>
</gene>
<keyword evidence="3" id="KW-1185">Reference proteome</keyword>
<name>A0A5B7E6L7_PORTR</name>
<dbReference type="Proteomes" id="UP000324222">
    <property type="component" value="Unassembled WGS sequence"/>
</dbReference>
<evidence type="ECO:0000313" key="2">
    <source>
        <dbReference type="EMBL" id="MPC29059.1"/>
    </source>
</evidence>
<dbReference type="EMBL" id="VSRR010002008">
    <property type="protein sequence ID" value="MPC29059.1"/>
    <property type="molecule type" value="Genomic_DNA"/>
</dbReference>
<sequence>MDNLKGAGHEHRLNTWPSCFHLLIHLLTVEGLTPILRAMEDDDSPSIHSAMIVMRSHSSVGLEGQRETKGVSGTCSASLAATLPK</sequence>
<dbReference type="AlphaFoldDB" id="A0A5B7E6L7"/>
<reference evidence="2 3" key="1">
    <citation type="submission" date="2019-05" db="EMBL/GenBank/DDBJ databases">
        <title>Another draft genome of Portunus trituberculatus and its Hox gene families provides insights of decapod evolution.</title>
        <authorList>
            <person name="Jeong J.-H."/>
            <person name="Song I."/>
            <person name="Kim S."/>
            <person name="Choi T."/>
            <person name="Kim D."/>
            <person name="Ryu S."/>
            <person name="Kim W."/>
        </authorList>
    </citation>
    <scope>NUCLEOTIDE SEQUENCE [LARGE SCALE GENOMIC DNA]</scope>
    <source>
        <tissue evidence="2">Muscle</tissue>
    </source>
</reference>
<evidence type="ECO:0000313" key="3">
    <source>
        <dbReference type="Proteomes" id="UP000324222"/>
    </source>
</evidence>
<keyword evidence="1" id="KW-0732">Signal</keyword>
<comment type="caution">
    <text evidence="2">The sequence shown here is derived from an EMBL/GenBank/DDBJ whole genome shotgun (WGS) entry which is preliminary data.</text>
</comment>